<feature type="transmembrane region" description="Helical" evidence="6">
    <location>
        <begin position="72"/>
        <end position="95"/>
    </location>
</feature>
<dbReference type="EMBL" id="KV454208">
    <property type="protein sequence ID" value="ODQ61710.1"/>
    <property type="molecule type" value="Genomic_DNA"/>
</dbReference>
<organism evidence="7 8">
    <name type="scientific">Wickerhamomyces anomalus (strain ATCC 58044 / CBS 1984 / NCYC 433 / NRRL Y-366-8)</name>
    <name type="common">Yeast</name>
    <name type="synonym">Hansenula anomala</name>
    <dbReference type="NCBI Taxonomy" id="683960"/>
    <lineage>
        <taxon>Eukaryota</taxon>
        <taxon>Fungi</taxon>
        <taxon>Dikarya</taxon>
        <taxon>Ascomycota</taxon>
        <taxon>Saccharomycotina</taxon>
        <taxon>Saccharomycetes</taxon>
        <taxon>Phaffomycetales</taxon>
        <taxon>Wickerhamomycetaceae</taxon>
        <taxon>Wickerhamomyces</taxon>
    </lineage>
</organism>
<feature type="non-terminal residue" evidence="7">
    <location>
        <position position="1"/>
    </location>
</feature>
<evidence type="ECO:0000256" key="4">
    <source>
        <dbReference type="ARBA" id="ARBA00022989"/>
    </source>
</evidence>
<dbReference type="Pfam" id="PF04479">
    <property type="entry name" value="RTA1"/>
    <property type="match status" value="1"/>
</dbReference>
<feature type="non-terminal residue" evidence="7">
    <location>
        <position position="216"/>
    </location>
</feature>
<evidence type="ECO:0000256" key="2">
    <source>
        <dbReference type="ARBA" id="ARBA00009969"/>
    </source>
</evidence>
<protein>
    <recommendedName>
        <fullName evidence="9">RTA1 like protein</fullName>
    </recommendedName>
</protein>
<comment type="subcellular location">
    <subcellularLocation>
        <location evidence="1">Membrane</location>
        <topology evidence="1">Multi-pass membrane protein</topology>
    </subcellularLocation>
</comment>
<evidence type="ECO:0000256" key="6">
    <source>
        <dbReference type="SAM" id="Phobius"/>
    </source>
</evidence>
<feature type="transmembrane region" description="Helical" evidence="6">
    <location>
        <begin position="107"/>
        <end position="129"/>
    </location>
</feature>
<keyword evidence="8" id="KW-1185">Reference proteome</keyword>
<gene>
    <name evidence="7" type="ORF">WICANDRAFT_18955</name>
</gene>
<dbReference type="STRING" id="683960.A0A1E3P8S3"/>
<feature type="transmembrane region" description="Helical" evidence="6">
    <location>
        <begin position="198"/>
        <end position="215"/>
    </location>
</feature>
<reference evidence="7 8" key="1">
    <citation type="journal article" date="2016" name="Proc. Natl. Acad. Sci. U.S.A.">
        <title>Comparative genomics of biotechnologically important yeasts.</title>
        <authorList>
            <person name="Riley R."/>
            <person name="Haridas S."/>
            <person name="Wolfe K.H."/>
            <person name="Lopes M.R."/>
            <person name="Hittinger C.T."/>
            <person name="Goeker M."/>
            <person name="Salamov A.A."/>
            <person name="Wisecaver J.H."/>
            <person name="Long T.M."/>
            <person name="Calvey C.H."/>
            <person name="Aerts A.L."/>
            <person name="Barry K.W."/>
            <person name="Choi C."/>
            <person name="Clum A."/>
            <person name="Coughlan A.Y."/>
            <person name="Deshpande S."/>
            <person name="Douglass A.P."/>
            <person name="Hanson S.J."/>
            <person name="Klenk H.-P."/>
            <person name="LaButti K.M."/>
            <person name="Lapidus A."/>
            <person name="Lindquist E.A."/>
            <person name="Lipzen A.M."/>
            <person name="Meier-Kolthoff J.P."/>
            <person name="Ohm R.A."/>
            <person name="Otillar R.P."/>
            <person name="Pangilinan J.L."/>
            <person name="Peng Y."/>
            <person name="Rokas A."/>
            <person name="Rosa C.A."/>
            <person name="Scheuner C."/>
            <person name="Sibirny A.A."/>
            <person name="Slot J.C."/>
            <person name="Stielow J.B."/>
            <person name="Sun H."/>
            <person name="Kurtzman C.P."/>
            <person name="Blackwell M."/>
            <person name="Grigoriev I.V."/>
            <person name="Jeffries T.W."/>
        </authorList>
    </citation>
    <scope>NUCLEOTIDE SEQUENCE [LARGE SCALE GENOMIC DNA]</scope>
    <source>
        <strain evidence="8">ATCC 58044 / CBS 1984 / NCYC 433 / NRRL Y-366-8</strain>
    </source>
</reference>
<sequence>FAPMIVGLAFEVVGYICRCLGHYNKESLGPYVIQSVFLLVAPSLIAATIYMIFGRLLILLDAEKSSFIPVRFLTSFFVCGDVLSFLLQAAGGGLMAKADFADTGSKIVVGGLVVQIVFFGFFLISELYFTIRIRSHPTSISQLLRESNERSGVSAKLVNWRMLNISLILASILIMMRCIVRLVEFAQGFTGYIMTHEVFIYVFDGLLMMFACVIVL</sequence>
<keyword evidence="5 6" id="KW-0472">Membrane</keyword>
<name>A0A1E3P8S3_WICAA</name>
<evidence type="ECO:0000256" key="3">
    <source>
        <dbReference type="ARBA" id="ARBA00022692"/>
    </source>
</evidence>
<accession>A0A1E3P8S3</accession>
<dbReference type="InterPro" id="IPR007568">
    <property type="entry name" value="RTA1"/>
</dbReference>
<evidence type="ECO:0000256" key="5">
    <source>
        <dbReference type="ARBA" id="ARBA00023136"/>
    </source>
</evidence>
<evidence type="ECO:0000313" key="7">
    <source>
        <dbReference type="EMBL" id="ODQ61710.1"/>
    </source>
</evidence>
<dbReference type="OrthoDB" id="3358017at2759"/>
<dbReference type="GeneID" id="30198057"/>
<proteinExistence type="inferred from homology"/>
<dbReference type="AlphaFoldDB" id="A0A1E3P8S3"/>
<feature type="transmembrane region" description="Helical" evidence="6">
    <location>
        <begin position="163"/>
        <end position="183"/>
    </location>
</feature>
<evidence type="ECO:0000256" key="1">
    <source>
        <dbReference type="ARBA" id="ARBA00004141"/>
    </source>
</evidence>
<keyword evidence="4 6" id="KW-1133">Transmembrane helix</keyword>
<keyword evidence="3 6" id="KW-0812">Transmembrane</keyword>
<dbReference type="RefSeq" id="XP_019040917.1">
    <property type="nucleotide sequence ID" value="XM_019180811.1"/>
</dbReference>
<dbReference type="PANTHER" id="PTHR31465:SF1">
    <property type="entry name" value="PROTEIN RTA1-RELATED"/>
    <property type="match status" value="1"/>
</dbReference>
<evidence type="ECO:0008006" key="9">
    <source>
        <dbReference type="Google" id="ProtNLM"/>
    </source>
</evidence>
<evidence type="ECO:0000313" key="8">
    <source>
        <dbReference type="Proteomes" id="UP000094112"/>
    </source>
</evidence>
<comment type="similarity">
    <text evidence="2">Belongs to the lipid-translocating exporter (LTE) (TC 9.A.26.1) family.</text>
</comment>
<dbReference type="Proteomes" id="UP000094112">
    <property type="component" value="Unassembled WGS sequence"/>
</dbReference>
<dbReference type="PANTHER" id="PTHR31465">
    <property type="entry name" value="PROTEIN RTA1-RELATED"/>
    <property type="match status" value="1"/>
</dbReference>
<feature type="transmembrane region" description="Helical" evidence="6">
    <location>
        <begin position="31"/>
        <end position="60"/>
    </location>
</feature>
<dbReference type="GO" id="GO:0016020">
    <property type="term" value="C:membrane"/>
    <property type="evidence" value="ECO:0007669"/>
    <property type="project" value="UniProtKB-SubCell"/>
</dbReference>